<dbReference type="EMBL" id="JACOGG010000008">
    <property type="protein sequence ID" value="MBC3935561.1"/>
    <property type="molecule type" value="Genomic_DNA"/>
</dbReference>
<evidence type="ECO:0000259" key="3">
    <source>
        <dbReference type="PROSITE" id="PS51635"/>
    </source>
</evidence>
<gene>
    <name evidence="4" type="ORF">H8K47_09320</name>
</gene>
<dbReference type="InterPro" id="IPR002641">
    <property type="entry name" value="PNPLA_dom"/>
</dbReference>
<proteinExistence type="predicted"/>
<evidence type="ECO:0000256" key="2">
    <source>
        <dbReference type="PROSITE-ProRule" id="PRU01161"/>
    </source>
</evidence>
<dbReference type="InterPro" id="IPR016035">
    <property type="entry name" value="Acyl_Trfase/lysoPLipase"/>
</dbReference>
<sequence length="372" mass="40933">MQQKIKKDSAKTEHLSMSVMAQATAAQPYQRCLVMAGGGFRFGYYLGMMAALEQHQRAPDVLVASCGAAIAAAVIRNLPDNASRFEFLSSPQMYAYWCGLGSNPQKKLSTTLKDLGQRALWSRFMQTAPDLYQDYLFEVPPLLPLPEPQSYAGAPELAIIAGRVLYPSAAAGSRIGGPWFEETVFAEGALAAALNGMVSPLAPVHFPGSRIAPQIRVQSGVALTDAVRASISDMYYFRCHEIAGQAYIGGVVDLFPIEIASRLASQIVMERKAPYDRLLGLPAVRAVLGFDGNQRIREVNQQFADYWVDTADMTSALTKHQIGKRINWRANRIELVMPATYPQFRQMLQLQWDYGYQRACLALGVEAGRNAA</sequence>
<keyword evidence="1" id="KW-0443">Lipid metabolism</keyword>
<keyword evidence="5" id="KW-1185">Reference proteome</keyword>
<comment type="caution">
    <text evidence="4">The sequence shown here is derived from an EMBL/GenBank/DDBJ whole genome shotgun (WGS) entry which is preliminary data.</text>
</comment>
<dbReference type="Gene3D" id="3.40.1090.10">
    <property type="entry name" value="Cytosolic phospholipase A2 catalytic domain"/>
    <property type="match status" value="1"/>
</dbReference>
<dbReference type="RefSeq" id="WP_186881137.1">
    <property type="nucleotide sequence ID" value="NZ_JACOGG010000008.1"/>
</dbReference>
<evidence type="ECO:0000313" key="4">
    <source>
        <dbReference type="EMBL" id="MBC3935561.1"/>
    </source>
</evidence>
<evidence type="ECO:0000313" key="5">
    <source>
        <dbReference type="Proteomes" id="UP000612361"/>
    </source>
</evidence>
<dbReference type="AlphaFoldDB" id="A0A923I4V4"/>
<dbReference type="SUPFAM" id="SSF52151">
    <property type="entry name" value="FabD/lysophospholipase-like"/>
    <property type="match status" value="1"/>
</dbReference>
<organism evidence="4 5">
    <name type="scientific">Undibacterium rugosum</name>
    <dbReference type="NCBI Taxonomy" id="2762291"/>
    <lineage>
        <taxon>Bacteria</taxon>
        <taxon>Pseudomonadati</taxon>
        <taxon>Pseudomonadota</taxon>
        <taxon>Betaproteobacteria</taxon>
        <taxon>Burkholderiales</taxon>
        <taxon>Oxalobacteraceae</taxon>
        <taxon>Undibacterium</taxon>
    </lineage>
</organism>
<dbReference type="Pfam" id="PF01734">
    <property type="entry name" value="Patatin"/>
    <property type="match status" value="1"/>
</dbReference>
<dbReference type="Proteomes" id="UP000612361">
    <property type="component" value="Unassembled WGS sequence"/>
</dbReference>
<evidence type="ECO:0000256" key="1">
    <source>
        <dbReference type="ARBA" id="ARBA00023098"/>
    </source>
</evidence>
<protein>
    <submittedName>
        <fullName evidence="4">Patatin-like phospholipase family protein</fullName>
    </submittedName>
</protein>
<comment type="caution">
    <text evidence="2">Lacks conserved residue(s) required for the propagation of feature annotation.</text>
</comment>
<name>A0A923I4V4_9BURK</name>
<reference evidence="4" key="1">
    <citation type="submission" date="2020-08" db="EMBL/GenBank/DDBJ databases">
        <title>Novel species isolated from subtropical streams in China.</title>
        <authorList>
            <person name="Lu H."/>
        </authorList>
    </citation>
    <scope>NUCLEOTIDE SEQUENCE</scope>
    <source>
        <strain evidence="4">CY7W</strain>
    </source>
</reference>
<feature type="domain" description="PNPLA" evidence="3">
    <location>
        <begin position="33"/>
        <end position="261"/>
    </location>
</feature>
<dbReference type="GO" id="GO:0006629">
    <property type="term" value="P:lipid metabolic process"/>
    <property type="evidence" value="ECO:0007669"/>
    <property type="project" value="UniProtKB-KW"/>
</dbReference>
<accession>A0A923I4V4</accession>
<dbReference type="PROSITE" id="PS51635">
    <property type="entry name" value="PNPLA"/>
    <property type="match status" value="1"/>
</dbReference>